<dbReference type="AlphaFoldDB" id="A0A8J4QW66"/>
<evidence type="ECO:0000313" key="1">
    <source>
        <dbReference type="EMBL" id="KAF3953078.1"/>
    </source>
</evidence>
<protein>
    <submittedName>
        <fullName evidence="1">Uncharacterized protein</fullName>
    </submittedName>
</protein>
<name>A0A8J4QW66_9ROSI</name>
<reference evidence="1" key="1">
    <citation type="submission" date="2020-03" db="EMBL/GenBank/DDBJ databases">
        <title>Castanea mollissima Vanexum genome sequencing.</title>
        <authorList>
            <person name="Staton M."/>
        </authorList>
    </citation>
    <scope>NUCLEOTIDE SEQUENCE</scope>
    <source>
        <tissue evidence="1">Leaf</tissue>
    </source>
</reference>
<dbReference type="EMBL" id="JRKL02004234">
    <property type="protein sequence ID" value="KAF3953078.1"/>
    <property type="molecule type" value="Genomic_DNA"/>
</dbReference>
<gene>
    <name evidence="1" type="ORF">CMV_021442</name>
</gene>
<proteinExistence type="predicted"/>
<evidence type="ECO:0000313" key="2">
    <source>
        <dbReference type="Proteomes" id="UP000737018"/>
    </source>
</evidence>
<organism evidence="1 2">
    <name type="scientific">Castanea mollissima</name>
    <name type="common">Chinese chestnut</name>
    <dbReference type="NCBI Taxonomy" id="60419"/>
    <lineage>
        <taxon>Eukaryota</taxon>
        <taxon>Viridiplantae</taxon>
        <taxon>Streptophyta</taxon>
        <taxon>Embryophyta</taxon>
        <taxon>Tracheophyta</taxon>
        <taxon>Spermatophyta</taxon>
        <taxon>Magnoliopsida</taxon>
        <taxon>eudicotyledons</taxon>
        <taxon>Gunneridae</taxon>
        <taxon>Pentapetalae</taxon>
        <taxon>rosids</taxon>
        <taxon>fabids</taxon>
        <taxon>Fagales</taxon>
        <taxon>Fagaceae</taxon>
        <taxon>Castanea</taxon>
    </lineage>
</organism>
<dbReference type="Proteomes" id="UP000737018">
    <property type="component" value="Unassembled WGS sequence"/>
</dbReference>
<accession>A0A8J4QW66</accession>
<sequence>MRPGTRRRKQREAEFLKPSITIRPELTLTTFLKHRMIERDTEIVFVNVVATSVRLASYIANRLAIEEKSWTINTIRPYSDRVRNTSGNFLFPFFLRSIGMKYELVLRNLVLSGNSPNSFHSKSNLFSLKSRFLKL</sequence>
<comment type="caution">
    <text evidence="1">The sequence shown here is derived from an EMBL/GenBank/DDBJ whole genome shotgun (WGS) entry which is preliminary data.</text>
</comment>
<keyword evidence="2" id="KW-1185">Reference proteome</keyword>